<dbReference type="InterPro" id="IPR009465">
    <property type="entry name" value="Spondin_N"/>
</dbReference>
<gene>
    <name evidence="3" type="ORF">F4Y42_17695</name>
</gene>
<dbReference type="NCBIfam" id="NF038123">
    <property type="entry name" value="NF038123_dom"/>
    <property type="match status" value="1"/>
</dbReference>
<feature type="domain" description="LysM" evidence="2">
    <location>
        <begin position="430"/>
        <end position="477"/>
    </location>
</feature>
<comment type="caution">
    <text evidence="3">The sequence shown here is derived from an EMBL/GenBank/DDBJ whole genome shotgun (WGS) entry which is preliminary data.</text>
</comment>
<organism evidence="3">
    <name type="scientific">Caldilineaceae bacterium SB0664_bin_27</name>
    <dbReference type="NCBI Taxonomy" id="2605260"/>
    <lineage>
        <taxon>Bacteria</taxon>
        <taxon>Bacillati</taxon>
        <taxon>Chloroflexota</taxon>
        <taxon>Caldilineae</taxon>
        <taxon>Caldilineales</taxon>
        <taxon>Caldilineaceae</taxon>
    </lineage>
</organism>
<dbReference type="PANTHER" id="PTHR34700:SF3">
    <property type="entry name" value="PHAGE-LIKE ELEMENT PBSX PROTEIN XKDQ"/>
    <property type="match status" value="1"/>
</dbReference>
<feature type="region of interest" description="Disordered" evidence="1">
    <location>
        <begin position="205"/>
        <end position="228"/>
    </location>
</feature>
<dbReference type="Pfam" id="PF01476">
    <property type="entry name" value="LysM"/>
    <property type="match status" value="2"/>
</dbReference>
<dbReference type="InterPro" id="IPR036779">
    <property type="entry name" value="LysM_dom_sf"/>
</dbReference>
<feature type="domain" description="LysM" evidence="2">
    <location>
        <begin position="305"/>
        <end position="352"/>
    </location>
</feature>
<dbReference type="Gene3D" id="2.60.40.2130">
    <property type="entry name" value="F-spondin domain"/>
    <property type="match status" value="1"/>
</dbReference>
<dbReference type="InterPro" id="IPR038678">
    <property type="entry name" value="Spondin_N_sf"/>
</dbReference>
<dbReference type="CDD" id="cd00118">
    <property type="entry name" value="LysM"/>
    <property type="match status" value="2"/>
</dbReference>
<feature type="region of interest" description="Disordered" evidence="1">
    <location>
        <begin position="381"/>
        <end position="405"/>
    </location>
</feature>
<dbReference type="PANTHER" id="PTHR34700">
    <property type="entry name" value="POTASSIUM BINDING PROTEIN KBP"/>
    <property type="match status" value="1"/>
</dbReference>
<evidence type="ECO:0000256" key="1">
    <source>
        <dbReference type="SAM" id="MobiDB-lite"/>
    </source>
</evidence>
<dbReference type="EMBL" id="VXRG01000142">
    <property type="protein sequence ID" value="MXY95279.1"/>
    <property type="molecule type" value="Genomic_DNA"/>
</dbReference>
<protein>
    <submittedName>
        <fullName evidence="3">LysM peptidoglycan-binding domain-containing protein</fullName>
    </submittedName>
</protein>
<reference evidence="3" key="1">
    <citation type="submission" date="2019-09" db="EMBL/GenBank/DDBJ databases">
        <title>Characterisation of the sponge microbiome using genome-centric metagenomics.</title>
        <authorList>
            <person name="Engelberts J.P."/>
            <person name="Robbins S.J."/>
            <person name="De Goeij J.M."/>
            <person name="Aranda M."/>
            <person name="Bell S.C."/>
            <person name="Webster N.S."/>
        </authorList>
    </citation>
    <scope>NUCLEOTIDE SEQUENCE</scope>
    <source>
        <strain evidence="3">SB0664_bin_27</strain>
    </source>
</reference>
<feature type="region of interest" description="Disordered" evidence="1">
    <location>
        <begin position="267"/>
        <end position="286"/>
    </location>
</feature>
<sequence>MQLRKPLSLILIAILMFSGTVFLLPAETALAEEGDDKMDEGVAFLIRIENISGDSELPTPFAPGVWVLHSEPGPLFIEGEADKGYGLEALAEDGDPSALAEALNGMGLHAGVFNTPAGAEGPGVVLPGSAGMMGAMPPGNAYEFVVKATPDTPYLSFATMFVQSNDLFVGPGEAGIALFDMDGMAMEGMQDVSAEIQLWDAGTEANEEPGVGGEQAPRQSGPNMGPPEVDGTVRLVDDGYSYPEASALVKVTIDKAMMMDAEMEKDDEMMSDKDDKMMSDKDDKMMSDKDGMMMGDIMLMEEGDTPYTVESGDTLGSISRRAYGASKYWEVICSANGLANCNLIHVGDELMLPSHADAMSKMDMMMMGEKDGMMGEKDEMMSDKDDKMMSDKDDKMMSDKDDKMMSDKDGMMKDDGMMMGDIMLMEDGDTPYTVVAGDTLGGIAKRAYGNVNYWKAICSANELENCDRIDIGDELLLPTQAEAEEMMDSMMMMDDGMDAMDKKDDM</sequence>
<dbReference type="Gene3D" id="3.10.350.10">
    <property type="entry name" value="LysM domain"/>
    <property type="match status" value="2"/>
</dbReference>
<dbReference type="SUPFAM" id="SSF54106">
    <property type="entry name" value="LysM domain"/>
    <property type="match status" value="2"/>
</dbReference>
<proteinExistence type="predicted"/>
<accession>A0A6B0YZ75</accession>
<evidence type="ECO:0000313" key="3">
    <source>
        <dbReference type="EMBL" id="MXY95279.1"/>
    </source>
</evidence>
<dbReference type="AlphaFoldDB" id="A0A6B0YZ75"/>
<dbReference type="InterPro" id="IPR018392">
    <property type="entry name" value="LysM"/>
</dbReference>
<dbReference type="PROSITE" id="PS51782">
    <property type="entry name" value="LYSM"/>
    <property type="match status" value="2"/>
</dbReference>
<dbReference type="SMART" id="SM00257">
    <property type="entry name" value="LysM"/>
    <property type="match status" value="2"/>
</dbReference>
<dbReference type="InterPro" id="IPR052196">
    <property type="entry name" value="Bact_Kbp"/>
</dbReference>
<name>A0A6B0YZ75_9CHLR</name>
<evidence type="ECO:0000259" key="2">
    <source>
        <dbReference type="PROSITE" id="PS51782"/>
    </source>
</evidence>
<feature type="compositionally biased region" description="Basic and acidic residues" evidence="1">
    <location>
        <begin position="268"/>
        <end position="286"/>
    </location>
</feature>